<comment type="cofactor">
    <cofactor evidence="7">
        <name>Zn(2+)</name>
        <dbReference type="ChEBI" id="CHEBI:29105"/>
    </cofactor>
    <text evidence="7">Binds 1 zinc ion per subunit.</text>
</comment>
<gene>
    <name evidence="7" type="primary">gluQ</name>
    <name evidence="10" type="ORF">SAMN05216325_11910</name>
</gene>
<evidence type="ECO:0000313" key="11">
    <source>
        <dbReference type="Proteomes" id="UP000199459"/>
    </source>
</evidence>
<dbReference type="RefSeq" id="WP_245738917.1">
    <property type="nucleotide sequence ID" value="NZ_FOCP01000019.1"/>
</dbReference>
<evidence type="ECO:0000256" key="4">
    <source>
        <dbReference type="ARBA" id="ARBA00022833"/>
    </source>
</evidence>
<evidence type="ECO:0000256" key="1">
    <source>
        <dbReference type="ARBA" id="ARBA00022598"/>
    </source>
</evidence>
<dbReference type="NCBIfam" id="NF004314">
    <property type="entry name" value="PRK05710.1-3"/>
    <property type="match status" value="1"/>
</dbReference>
<dbReference type="EMBL" id="FOCP01000019">
    <property type="protein sequence ID" value="SEN45890.1"/>
    <property type="molecule type" value="Genomic_DNA"/>
</dbReference>
<feature type="binding site" evidence="7">
    <location>
        <position position="125"/>
    </location>
    <ligand>
        <name>Zn(2+)</name>
        <dbReference type="ChEBI" id="CHEBI:29105"/>
    </ligand>
</feature>
<dbReference type="GO" id="GO:0006400">
    <property type="term" value="P:tRNA modification"/>
    <property type="evidence" value="ECO:0007669"/>
    <property type="project" value="InterPro"/>
</dbReference>
<dbReference type="GO" id="GO:0005829">
    <property type="term" value="C:cytosol"/>
    <property type="evidence" value="ECO:0007669"/>
    <property type="project" value="TreeGrafter"/>
</dbReference>
<evidence type="ECO:0000256" key="2">
    <source>
        <dbReference type="ARBA" id="ARBA00022723"/>
    </source>
</evidence>
<keyword evidence="6 7" id="KW-0030">Aminoacyl-tRNA synthetase</keyword>
<keyword evidence="3 7" id="KW-0547">Nucleotide-binding</keyword>
<comment type="similarity">
    <text evidence="7">Belongs to the class-I aminoacyl-tRNA synthetase family. GluQ subfamily.</text>
</comment>
<evidence type="ECO:0000256" key="3">
    <source>
        <dbReference type="ARBA" id="ARBA00022741"/>
    </source>
</evidence>
<evidence type="ECO:0000256" key="7">
    <source>
        <dbReference type="HAMAP-Rule" id="MF_01428"/>
    </source>
</evidence>
<dbReference type="GO" id="GO:0005524">
    <property type="term" value="F:ATP binding"/>
    <property type="evidence" value="ECO:0007669"/>
    <property type="project" value="UniProtKB-KW"/>
</dbReference>
<organism evidence="10 11">
    <name type="scientific">Nitrosomonas marina</name>
    <dbReference type="NCBI Taxonomy" id="917"/>
    <lineage>
        <taxon>Bacteria</taxon>
        <taxon>Pseudomonadati</taxon>
        <taxon>Pseudomonadota</taxon>
        <taxon>Betaproteobacteria</taxon>
        <taxon>Nitrosomonadales</taxon>
        <taxon>Nitrosomonadaceae</taxon>
        <taxon>Nitrosomonas</taxon>
    </lineage>
</organism>
<feature type="domain" description="Glutamyl/glutaminyl-tRNA synthetase class Ib catalytic" evidence="9">
    <location>
        <begin position="11"/>
        <end position="253"/>
    </location>
</feature>
<feature type="binding site" evidence="7">
    <location>
        <position position="105"/>
    </location>
    <ligand>
        <name>Zn(2+)</name>
        <dbReference type="ChEBI" id="CHEBI:29105"/>
    </ligand>
</feature>
<dbReference type="Gene3D" id="3.40.50.620">
    <property type="entry name" value="HUPs"/>
    <property type="match status" value="1"/>
</dbReference>
<dbReference type="InterPro" id="IPR022380">
    <property type="entry name" value="Glu-Q_tRNA(Asp)_Synthase"/>
</dbReference>
<keyword evidence="5 7" id="KW-0067">ATP-binding</keyword>
<keyword evidence="4 7" id="KW-0862">Zinc</keyword>
<feature type="binding site" evidence="7">
    <location>
        <position position="188"/>
    </location>
    <ligand>
        <name>L-glutamate</name>
        <dbReference type="ChEBI" id="CHEBI:29985"/>
    </ligand>
</feature>
<feature type="binding site" evidence="7">
    <location>
        <position position="247"/>
    </location>
    <ligand>
        <name>ATP</name>
        <dbReference type="ChEBI" id="CHEBI:30616"/>
    </ligand>
</feature>
<feature type="binding site" evidence="7">
    <location>
        <position position="107"/>
    </location>
    <ligand>
        <name>Zn(2+)</name>
        <dbReference type="ChEBI" id="CHEBI:29105"/>
    </ligand>
</feature>
<feature type="short sequence motif" description="'HIGH' region" evidence="7">
    <location>
        <begin position="16"/>
        <end position="26"/>
    </location>
</feature>
<dbReference type="FunFam" id="3.40.50.620:FF:000093">
    <property type="entry name" value="Glutamyl-Q tRNA(Asp) synthetase"/>
    <property type="match status" value="1"/>
</dbReference>
<dbReference type="InterPro" id="IPR000924">
    <property type="entry name" value="Glu/Gln-tRNA-synth"/>
</dbReference>
<evidence type="ECO:0000259" key="9">
    <source>
        <dbReference type="Pfam" id="PF00749"/>
    </source>
</evidence>
<comment type="function">
    <text evidence="7">Catalyzes the tRNA-independent activation of glutamate in presence of ATP and the subsequent transfer of glutamate onto a tRNA(Asp). Glutamate is transferred on the 2-amino-5-(4,5-dihydroxy-2-cyclopenten-1-yl) moiety of the queuosine in the wobble position of the QUC anticodon.</text>
</comment>
<feature type="binding site" evidence="7">
    <location>
        <position position="129"/>
    </location>
    <ligand>
        <name>Zn(2+)</name>
        <dbReference type="ChEBI" id="CHEBI:29105"/>
    </ligand>
</feature>
<feature type="binding site" evidence="7">
    <location>
        <position position="49"/>
    </location>
    <ligand>
        <name>L-glutamate</name>
        <dbReference type="ChEBI" id="CHEBI:29985"/>
    </ligand>
</feature>
<dbReference type="Pfam" id="PF00749">
    <property type="entry name" value="tRNA-synt_1c"/>
    <property type="match status" value="1"/>
</dbReference>
<dbReference type="PANTHER" id="PTHR43311:SF1">
    <property type="entry name" value="GLUTAMYL-Q TRNA(ASP) SYNTHETASE"/>
    <property type="match status" value="1"/>
</dbReference>
<dbReference type="SUPFAM" id="SSF52374">
    <property type="entry name" value="Nucleotidylyl transferase"/>
    <property type="match status" value="1"/>
</dbReference>
<feature type="short sequence motif" description="'KMSKS' region" evidence="7">
    <location>
        <begin position="244"/>
        <end position="248"/>
    </location>
</feature>
<reference evidence="10 11" key="1">
    <citation type="submission" date="2016-10" db="EMBL/GenBank/DDBJ databases">
        <authorList>
            <person name="de Groot N.N."/>
        </authorList>
    </citation>
    <scope>NUCLEOTIDE SEQUENCE [LARGE SCALE GENOMIC DNA]</scope>
    <source>
        <strain evidence="10 11">Nm22</strain>
    </source>
</reference>
<evidence type="ECO:0000256" key="6">
    <source>
        <dbReference type="ARBA" id="ARBA00023146"/>
    </source>
</evidence>
<evidence type="ECO:0000313" key="10">
    <source>
        <dbReference type="EMBL" id="SEN45890.1"/>
    </source>
</evidence>
<keyword evidence="1 7" id="KW-0436">Ligase</keyword>
<dbReference type="PANTHER" id="PTHR43311">
    <property type="entry name" value="GLUTAMATE--TRNA LIGASE"/>
    <property type="match status" value="1"/>
</dbReference>
<protein>
    <recommendedName>
        <fullName evidence="7">Glutamyl-Q tRNA(Asp) synthetase</fullName>
        <shortName evidence="7">Glu-Q-RSs</shortName>
        <ecNumber evidence="7">6.1.1.-</ecNumber>
    </recommendedName>
</protein>
<dbReference type="NCBIfam" id="NF004315">
    <property type="entry name" value="PRK05710.1-4"/>
    <property type="match status" value="1"/>
</dbReference>
<evidence type="ECO:0000256" key="8">
    <source>
        <dbReference type="RuleBase" id="RU363037"/>
    </source>
</evidence>
<dbReference type="InterPro" id="IPR049940">
    <property type="entry name" value="GluQ/Sye"/>
</dbReference>
<keyword evidence="8" id="KW-0648">Protein biosynthesis</keyword>
<dbReference type="InterPro" id="IPR014729">
    <property type="entry name" value="Rossmann-like_a/b/a_fold"/>
</dbReference>
<keyword evidence="2 7" id="KW-0479">Metal-binding</keyword>
<dbReference type="AlphaFoldDB" id="A0A1H8GPX8"/>
<dbReference type="Proteomes" id="UP000199459">
    <property type="component" value="Unassembled WGS sequence"/>
</dbReference>
<dbReference type="EC" id="6.1.1.-" evidence="7"/>
<dbReference type="HAMAP" id="MF_01428">
    <property type="entry name" value="Glu_Q_tRNA_synth"/>
    <property type="match status" value="1"/>
</dbReference>
<dbReference type="InterPro" id="IPR020058">
    <property type="entry name" value="Glu/Gln-tRNA-synth_Ib_cat-dom"/>
</dbReference>
<feature type="binding site" evidence="7">
    <location>
        <position position="206"/>
    </location>
    <ligand>
        <name>L-glutamate</name>
        <dbReference type="ChEBI" id="CHEBI:29985"/>
    </ligand>
</feature>
<dbReference type="PRINTS" id="PR00987">
    <property type="entry name" value="TRNASYNTHGLU"/>
</dbReference>
<name>A0A1H8GPX8_9PROT</name>
<dbReference type="STRING" id="917.SAMN05216326_14215"/>
<evidence type="ECO:0000256" key="5">
    <source>
        <dbReference type="ARBA" id="ARBA00022840"/>
    </source>
</evidence>
<proteinExistence type="inferred from homology"/>
<dbReference type="GO" id="GO:0004818">
    <property type="term" value="F:glutamate-tRNA ligase activity"/>
    <property type="evidence" value="ECO:0007669"/>
    <property type="project" value="TreeGrafter"/>
</dbReference>
<sequence length="311" mass="34694">MEAKSENTIYRGRFAPSPTGPLHFGSLVTALGSYLDAKSNNGEWLVRIEDLDPPREVPGAARDILVLLEKLGMEWDGEVVYQSHRHDFYRAALAQLKKQALIYPCFCSRKQVAASRLTGIDGPVYSGTCRSASSKEQNSKLQKRSAVRVKTDMRCLELTDRVQGFLSQCIGQDIGDFVLRRADGVFAYQLAVVVDDADQCVTHVVRGADLLDSTPRQIFLQQVLGYPVPAYMHLPLVTNQYGKKLSKQTFAAPVRQFDVLSQLMAALRFLGQNPPQALLDSNLETFWQWAVLHWRTDSIPSSVASGNFTIK</sequence>
<dbReference type="NCBIfam" id="TIGR03838">
    <property type="entry name" value="queuosine_YadB"/>
    <property type="match status" value="1"/>
</dbReference>
<accession>A0A1H8GPX8</accession>
<feature type="binding site" evidence="7">
    <location>
        <begin position="13"/>
        <end position="17"/>
    </location>
    <ligand>
        <name>L-glutamate</name>
        <dbReference type="ChEBI" id="CHEBI:29985"/>
    </ligand>
</feature>
<dbReference type="GO" id="GO:0008270">
    <property type="term" value="F:zinc ion binding"/>
    <property type="evidence" value="ECO:0007669"/>
    <property type="project" value="UniProtKB-UniRule"/>
</dbReference>
<dbReference type="GO" id="GO:0006424">
    <property type="term" value="P:glutamyl-tRNA aminoacylation"/>
    <property type="evidence" value="ECO:0007669"/>
    <property type="project" value="InterPro"/>
</dbReference>